<proteinExistence type="predicted"/>
<feature type="compositionally biased region" description="Polar residues" evidence="1">
    <location>
        <begin position="395"/>
        <end position="405"/>
    </location>
</feature>
<dbReference type="GeneID" id="134288548"/>
<evidence type="ECO:0000313" key="2">
    <source>
        <dbReference type="EnsemblMetazoa" id="AALFPA23_014390.P20924"/>
    </source>
</evidence>
<feature type="compositionally biased region" description="Basic and acidic residues" evidence="1">
    <location>
        <begin position="407"/>
        <end position="421"/>
    </location>
</feature>
<keyword evidence="3" id="KW-1185">Reference proteome</keyword>
<reference evidence="2" key="2">
    <citation type="submission" date="2025-05" db="UniProtKB">
        <authorList>
            <consortium name="EnsemblMetazoa"/>
        </authorList>
    </citation>
    <scope>IDENTIFICATION</scope>
    <source>
        <strain evidence="2">Foshan</strain>
    </source>
</reference>
<dbReference type="EnsemblMetazoa" id="AALFPA23_014390.R20924">
    <property type="protein sequence ID" value="AALFPA23_014390.P20924"/>
    <property type="gene ID" value="AALFPA23_014390"/>
</dbReference>
<dbReference type="InterPro" id="IPR008042">
    <property type="entry name" value="Retrotrans_Pao"/>
</dbReference>
<protein>
    <recommendedName>
        <fullName evidence="4">RNase H type-1 domain-containing protein</fullName>
    </recommendedName>
</protein>
<dbReference type="PANTHER" id="PTHR47331">
    <property type="entry name" value="PHD-TYPE DOMAIN-CONTAINING PROTEIN"/>
    <property type="match status" value="1"/>
</dbReference>
<feature type="region of interest" description="Disordered" evidence="1">
    <location>
        <begin position="370"/>
        <end position="428"/>
    </location>
</feature>
<reference evidence="3" key="1">
    <citation type="journal article" date="2015" name="Proc. Natl. Acad. Sci. U.S.A.">
        <title>Genome sequence of the Asian Tiger mosquito, Aedes albopictus, reveals insights into its biology, genetics, and evolution.</title>
        <authorList>
            <person name="Chen X.G."/>
            <person name="Jiang X."/>
            <person name="Gu J."/>
            <person name="Xu M."/>
            <person name="Wu Y."/>
            <person name="Deng Y."/>
            <person name="Zhang C."/>
            <person name="Bonizzoni M."/>
            <person name="Dermauw W."/>
            <person name="Vontas J."/>
            <person name="Armbruster P."/>
            <person name="Huang X."/>
            <person name="Yang Y."/>
            <person name="Zhang H."/>
            <person name="He W."/>
            <person name="Peng H."/>
            <person name="Liu Y."/>
            <person name="Wu K."/>
            <person name="Chen J."/>
            <person name="Lirakis M."/>
            <person name="Topalis P."/>
            <person name="Van Leeuwen T."/>
            <person name="Hall A.B."/>
            <person name="Jiang X."/>
            <person name="Thorpe C."/>
            <person name="Mueller R.L."/>
            <person name="Sun C."/>
            <person name="Waterhouse R.M."/>
            <person name="Yan G."/>
            <person name="Tu Z.J."/>
            <person name="Fang X."/>
            <person name="James A.A."/>
        </authorList>
    </citation>
    <scope>NUCLEOTIDE SEQUENCE [LARGE SCALE GENOMIC DNA]</scope>
    <source>
        <strain evidence="3">Foshan</strain>
    </source>
</reference>
<dbReference type="Pfam" id="PF05380">
    <property type="entry name" value="Peptidase_A17"/>
    <property type="match status" value="1"/>
</dbReference>
<dbReference type="Proteomes" id="UP000069940">
    <property type="component" value="Unassembled WGS sequence"/>
</dbReference>
<accession>A0ABM1Z2J1</accession>
<dbReference type="PANTHER" id="PTHR47331:SF5">
    <property type="entry name" value="RIBONUCLEASE H"/>
    <property type="match status" value="1"/>
</dbReference>
<evidence type="ECO:0000256" key="1">
    <source>
        <dbReference type="SAM" id="MobiDB-lite"/>
    </source>
</evidence>
<feature type="compositionally biased region" description="Basic and acidic residues" evidence="1">
    <location>
        <begin position="370"/>
        <end position="380"/>
    </location>
</feature>
<evidence type="ECO:0000313" key="3">
    <source>
        <dbReference type="Proteomes" id="UP000069940"/>
    </source>
</evidence>
<evidence type="ECO:0008006" key="4">
    <source>
        <dbReference type="Google" id="ProtNLM"/>
    </source>
</evidence>
<sequence length="428" mass="48246">MFAAGGFHLRKWASNSAAVLEGVPEADLEMKISIEEGGGSSIKTLGMQWQPCSDEFLFTYHQNEILQPTKRSILSQISSLFDPLGLLAPVIVKAKLVMQRMWELKVAWDSIPPGELSKEWFDLVQSFPLLNTFQIPRRVIDMRHWSRLYLHGYCDASEVAMGACIYVRAMDDDGNTSSHLLCAKSKLAPIGNGRVTTPRLELCAAVILARLITNVQAAMATTTFYEIRAFSDSKVVLAWLSGGAARWKTFVANRVAEIVTHVPAINWYHIGTEENPADLISRGSFPEQLQQNSLWWIGPVWDPIEIENEAGTNDDLDSSVWRHIEREQRNVALACIAVHTIACCCVDIDEDNPPKKWYCQSKACQEKAQEYRQKKQDAKKPARTRKHGNELDKFSVSSCLATSSVEAKGRALEEKQKRQYEEQEVEMQ</sequence>
<organism evidence="2 3">
    <name type="scientific">Aedes albopictus</name>
    <name type="common">Asian tiger mosquito</name>
    <name type="synonym">Stegomyia albopicta</name>
    <dbReference type="NCBI Taxonomy" id="7160"/>
    <lineage>
        <taxon>Eukaryota</taxon>
        <taxon>Metazoa</taxon>
        <taxon>Ecdysozoa</taxon>
        <taxon>Arthropoda</taxon>
        <taxon>Hexapoda</taxon>
        <taxon>Insecta</taxon>
        <taxon>Pterygota</taxon>
        <taxon>Neoptera</taxon>
        <taxon>Endopterygota</taxon>
        <taxon>Diptera</taxon>
        <taxon>Nematocera</taxon>
        <taxon>Culicoidea</taxon>
        <taxon>Culicidae</taxon>
        <taxon>Culicinae</taxon>
        <taxon>Aedini</taxon>
        <taxon>Aedes</taxon>
        <taxon>Stegomyia</taxon>
    </lineage>
</organism>
<name>A0ABM1Z2J1_AEDAL</name>
<dbReference type="RefSeq" id="XP_062709714.1">
    <property type="nucleotide sequence ID" value="XM_062853730.1"/>
</dbReference>